<dbReference type="AlphaFoldDB" id="A0A0D3CFV4"/>
<dbReference type="PANTHER" id="PTHR47150">
    <property type="entry name" value="OS12G0169200 PROTEIN"/>
    <property type="match status" value="1"/>
</dbReference>
<accession>A0A0D3CFV4</accession>
<organism evidence="1 2">
    <name type="scientific">Brassica oleracea var. oleracea</name>
    <dbReference type="NCBI Taxonomy" id="109376"/>
    <lineage>
        <taxon>Eukaryota</taxon>
        <taxon>Viridiplantae</taxon>
        <taxon>Streptophyta</taxon>
        <taxon>Embryophyta</taxon>
        <taxon>Tracheophyta</taxon>
        <taxon>Spermatophyta</taxon>
        <taxon>Magnoliopsida</taxon>
        <taxon>eudicotyledons</taxon>
        <taxon>Gunneridae</taxon>
        <taxon>Pentapetalae</taxon>
        <taxon>rosids</taxon>
        <taxon>malvids</taxon>
        <taxon>Brassicales</taxon>
        <taxon>Brassicaceae</taxon>
        <taxon>Brassiceae</taxon>
        <taxon>Brassica</taxon>
    </lineage>
</organism>
<dbReference type="Gramene" id="Bo5g076320.1">
    <property type="protein sequence ID" value="Bo5g076320.1"/>
    <property type="gene ID" value="Bo5g076320"/>
</dbReference>
<evidence type="ECO:0000313" key="2">
    <source>
        <dbReference type="Proteomes" id="UP000032141"/>
    </source>
</evidence>
<sequence length="112" mass="13057">MASSSSQNLLDEAFDDRFDEIFDQRFGQAFEKLVIGGDEDVRERWSWKAWSLSTPKVYSSYRVLAYGTAADAVDEYLRLGETTTRSCVENFVERIIYLFGYEYLRRPTPDDL</sequence>
<dbReference type="HOGENOM" id="CLU_2149346_0_0_1"/>
<evidence type="ECO:0000313" key="1">
    <source>
        <dbReference type="EnsemblPlants" id="Bo5g076320.1"/>
    </source>
</evidence>
<protein>
    <submittedName>
        <fullName evidence="1">Uncharacterized protein</fullName>
    </submittedName>
</protein>
<proteinExistence type="predicted"/>
<name>A0A0D3CFV4_BRAOL</name>
<dbReference type="PANTHER" id="PTHR47150:SF5">
    <property type="entry name" value="OS07G0546750 PROTEIN"/>
    <property type="match status" value="1"/>
</dbReference>
<keyword evidence="2" id="KW-1185">Reference proteome</keyword>
<dbReference type="EnsemblPlants" id="Bo5g076320.1">
    <property type="protein sequence ID" value="Bo5g076320.1"/>
    <property type="gene ID" value="Bo5g076320"/>
</dbReference>
<reference evidence="1 2" key="1">
    <citation type="journal article" date="2014" name="Genome Biol.">
        <title>Transcriptome and methylome profiling reveals relics of genome dominance in the mesopolyploid Brassica oleracea.</title>
        <authorList>
            <person name="Parkin I.A."/>
            <person name="Koh C."/>
            <person name="Tang H."/>
            <person name="Robinson S.J."/>
            <person name="Kagale S."/>
            <person name="Clarke W.E."/>
            <person name="Town C.D."/>
            <person name="Nixon J."/>
            <person name="Krishnakumar V."/>
            <person name="Bidwell S.L."/>
            <person name="Denoeud F."/>
            <person name="Belcram H."/>
            <person name="Links M.G."/>
            <person name="Just J."/>
            <person name="Clarke C."/>
            <person name="Bender T."/>
            <person name="Huebert T."/>
            <person name="Mason A.S."/>
            <person name="Pires J.C."/>
            <person name="Barker G."/>
            <person name="Moore J."/>
            <person name="Walley P.G."/>
            <person name="Manoli S."/>
            <person name="Batley J."/>
            <person name="Edwards D."/>
            <person name="Nelson M.N."/>
            <person name="Wang X."/>
            <person name="Paterson A.H."/>
            <person name="King G."/>
            <person name="Bancroft I."/>
            <person name="Chalhoub B."/>
            <person name="Sharpe A.G."/>
        </authorList>
    </citation>
    <scope>NUCLEOTIDE SEQUENCE</scope>
    <source>
        <strain evidence="1 2">cv. TO1000</strain>
    </source>
</reference>
<dbReference type="Proteomes" id="UP000032141">
    <property type="component" value="Chromosome C5"/>
</dbReference>
<reference evidence="1" key="2">
    <citation type="submission" date="2015-03" db="UniProtKB">
        <authorList>
            <consortium name="EnsemblPlants"/>
        </authorList>
    </citation>
    <scope>IDENTIFICATION</scope>
</reference>